<comment type="pathway">
    <text evidence="1">Cell wall biogenesis; peptidoglycan recycling.</text>
</comment>
<dbReference type="GO" id="GO:0016301">
    <property type="term" value="F:kinase activity"/>
    <property type="evidence" value="ECO:0007669"/>
    <property type="project" value="UniProtKB-KW"/>
</dbReference>
<dbReference type="InterPro" id="IPR005338">
    <property type="entry name" value="Anhydro_N_Ac-Mur_kinase"/>
</dbReference>
<dbReference type="NCBIfam" id="NF007139">
    <property type="entry name" value="PRK09585.1-3"/>
    <property type="match status" value="1"/>
</dbReference>
<sequence>MDSAPPGEIYVGLISGTSMDGIDAVAVDFDGNAPRLLAATTLPFKGELRETLDTVRRDPDHFPVARLGWLDAVLGDRFAEAARVAIDLAGLAPSDITAIGSHGQTIVHHAEADPPYTLQIADPHRIAAITGIVTVADFRRADLAAGGQGAPLAPLLHEALFRSPDEARAVVNLGGIANVTLLAPGEPVRGFDTGPANCFLDLWYRRHFNSARFDAGGRWAASGTVDEGWLERLMDDPYLARPAPKSTGIEYFTPAWLDSRLPDWAASRPADVQATLAEFSARALTEAIDTAPGEAPSLLVACGGGAANADLLERIERCGGGIRVIPSDELGLAADHVEATLFAWLARVRLSGRSLDTQSVTGARRPVKLGVIHSA</sequence>
<dbReference type="InterPro" id="IPR043129">
    <property type="entry name" value="ATPase_NBD"/>
</dbReference>
<protein>
    <recommendedName>
        <fullName evidence="1">Anhydro-N-acetylmuramic acid kinase</fullName>
        <ecNumber evidence="1">2.7.1.170</ecNumber>
    </recommendedName>
    <alternativeName>
        <fullName evidence="1">AnhMurNAc kinase</fullName>
    </alternativeName>
</protein>
<organism evidence="2 3">
    <name type="scientific">Wenzhouxiangella sediminis</name>
    <dbReference type="NCBI Taxonomy" id="1792836"/>
    <lineage>
        <taxon>Bacteria</taxon>
        <taxon>Pseudomonadati</taxon>
        <taxon>Pseudomonadota</taxon>
        <taxon>Gammaproteobacteria</taxon>
        <taxon>Chromatiales</taxon>
        <taxon>Wenzhouxiangellaceae</taxon>
        <taxon>Wenzhouxiangella</taxon>
    </lineage>
</organism>
<proteinExistence type="inferred from homology"/>
<dbReference type="GO" id="GO:0009254">
    <property type="term" value="P:peptidoglycan turnover"/>
    <property type="evidence" value="ECO:0007669"/>
    <property type="project" value="UniProtKB-UniRule"/>
</dbReference>
<dbReference type="GO" id="GO:0097175">
    <property type="term" value="P:1,6-anhydro-N-acetyl-beta-muramic acid catabolic process"/>
    <property type="evidence" value="ECO:0007669"/>
    <property type="project" value="UniProtKB-UniRule"/>
</dbReference>
<dbReference type="GO" id="GO:0016773">
    <property type="term" value="F:phosphotransferase activity, alcohol group as acceptor"/>
    <property type="evidence" value="ECO:0007669"/>
    <property type="project" value="UniProtKB-UniRule"/>
</dbReference>
<gene>
    <name evidence="1" type="primary">anmK</name>
    <name evidence="2" type="ORF">DZC52_10565</name>
</gene>
<keyword evidence="1" id="KW-0067">ATP-binding</keyword>
<dbReference type="EC" id="2.7.1.170" evidence="1"/>
<name>A0A3E1K792_9GAMM</name>
<dbReference type="Proteomes" id="UP000260351">
    <property type="component" value="Unassembled WGS sequence"/>
</dbReference>
<dbReference type="HAMAP" id="MF_01270">
    <property type="entry name" value="AnhMurNAc_kinase"/>
    <property type="match status" value="1"/>
</dbReference>
<dbReference type="GO" id="GO:0005524">
    <property type="term" value="F:ATP binding"/>
    <property type="evidence" value="ECO:0007669"/>
    <property type="project" value="UniProtKB-UniRule"/>
</dbReference>
<dbReference type="GO" id="GO:0006040">
    <property type="term" value="P:amino sugar metabolic process"/>
    <property type="evidence" value="ECO:0007669"/>
    <property type="project" value="InterPro"/>
</dbReference>
<dbReference type="EMBL" id="QUZK01000041">
    <property type="protein sequence ID" value="RFF29878.1"/>
    <property type="molecule type" value="Genomic_DNA"/>
</dbReference>
<evidence type="ECO:0000313" key="3">
    <source>
        <dbReference type="Proteomes" id="UP000260351"/>
    </source>
</evidence>
<keyword evidence="1 2" id="KW-0808">Transferase</keyword>
<comment type="function">
    <text evidence="1">Catalyzes the specific phosphorylation of 1,6-anhydro-N-acetylmuramic acid (anhMurNAc) with the simultaneous cleavage of the 1,6-anhydro ring, generating MurNAc-6-P. Is required for the utilization of anhMurNAc either imported from the medium or derived from its own cell wall murein, and thus plays a role in cell wall recycling.</text>
</comment>
<comment type="catalytic activity">
    <reaction evidence="1">
        <text>1,6-anhydro-N-acetyl-beta-muramate + ATP + H2O = N-acetyl-D-muramate 6-phosphate + ADP + H(+)</text>
        <dbReference type="Rhea" id="RHEA:24952"/>
        <dbReference type="ChEBI" id="CHEBI:15377"/>
        <dbReference type="ChEBI" id="CHEBI:15378"/>
        <dbReference type="ChEBI" id="CHEBI:30616"/>
        <dbReference type="ChEBI" id="CHEBI:58690"/>
        <dbReference type="ChEBI" id="CHEBI:58722"/>
        <dbReference type="ChEBI" id="CHEBI:456216"/>
        <dbReference type="EC" id="2.7.1.170"/>
    </reaction>
</comment>
<dbReference type="OrthoDB" id="9763949at2"/>
<dbReference type="UniPathway" id="UPA00544"/>
<evidence type="ECO:0000256" key="1">
    <source>
        <dbReference type="HAMAP-Rule" id="MF_01270"/>
    </source>
</evidence>
<keyword evidence="1" id="KW-0547">Nucleotide-binding</keyword>
<comment type="pathway">
    <text evidence="1">Amino-sugar metabolism; 1,6-anhydro-N-acetylmuramate degradation.</text>
</comment>
<accession>A0A3E1K792</accession>
<dbReference type="Pfam" id="PF03702">
    <property type="entry name" value="AnmK"/>
    <property type="match status" value="1"/>
</dbReference>
<dbReference type="SUPFAM" id="SSF53067">
    <property type="entry name" value="Actin-like ATPase domain"/>
    <property type="match status" value="1"/>
</dbReference>
<comment type="similarity">
    <text evidence="1">Belongs to the anhydro-N-acetylmuramic acid kinase family.</text>
</comment>
<reference evidence="2 3" key="1">
    <citation type="submission" date="2018-08" db="EMBL/GenBank/DDBJ databases">
        <title>Wenzhouxiangella salilacus sp. nov., a novel bacterium isolated from a saline lake in Xinjiang Province, China.</title>
        <authorList>
            <person name="Han S."/>
        </authorList>
    </citation>
    <scope>NUCLEOTIDE SEQUENCE [LARGE SCALE GENOMIC DNA]</scope>
    <source>
        <strain evidence="2 3">XDB06</strain>
    </source>
</reference>
<dbReference type="PANTHER" id="PTHR30605">
    <property type="entry name" value="ANHYDRO-N-ACETYLMURAMIC ACID KINASE"/>
    <property type="match status" value="1"/>
</dbReference>
<keyword evidence="1 2" id="KW-0418">Kinase</keyword>
<dbReference type="UniPathway" id="UPA00343"/>
<dbReference type="RefSeq" id="WP_116651112.1">
    <property type="nucleotide sequence ID" value="NZ_QUZK01000041.1"/>
</dbReference>
<keyword evidence="3" id="KW-1185">Reference proteome</keyword>
<dbReference type="AlphaFoldDB" id="A0A3E1K792"/>
<dbReference type="PANTHER" id="PTHR30605:SF0">
    <property type="entry name" value="ANHYDRO-N-ACETYLMURAMIC ACID KINASE"/>
    <property type="match status" value="1"/>
</dbReference>
<evidence type="ECO:0000313" key="2">
    <source>
        <dbReference type="EMBL" id="RFF29878.1"/>
    </source>
</evidence>
<dbReference type="CDD" id="cd24050">
    <property type="entry name" value="ASKHA_NBD_ANMK"/>
    <property type="match status" value="1"/>
</dbReference>
<comment type="caution">
    <text evidence="2">The sequence shown here is derived from an EMBL/GenBank/DDBJ whole genome shotgun (WGS) entry which is preliminary data.</text>
</comment>
<dbReference type="Gene3D" id="3.30.420.40">
    <property type="match status" value="2"/>
</dbReference>
<feature type="binding site" evidence="1">
    <location>
        <begin position="16"/>
        <end position="23"/>
    </location>
    <ligand>
        <name>ATP</name>
        <dbReference type="ChEBI" id="CHEBI:30616"/>
    </ligand>
</feature>
<keyword evidence="1" id="KW-0119">Carbohydrate metabolism</keyword>